<accession>A0A517N5W2</accession>
<proteinExistence type="predicted"/>
<keyword evidence="4" id="KW-1185">Reference proteome</keyword>
<evidence type="ECO:0000259" key="2">
    <source>
        <dbReference type="Pfam" id="PF10881"/>
    </source>
</evidence>
<gene>
    <name evidence="3" type="ORF">K227x_09140</name>
</gene>
<reference evidence="3 4" key="1">
    <citation type="submission" date="2019-02" db="EMBL/GenBank/DDBJ databases">
        <title>Deep-cultivation of Planctomycetes and their phenomic and genomic characterization uncovers novel biology.</title>
        <authorList>
            <person name="Wiegand S."/>
            <person name="Jogler M."/>
            <person name="Boedeker C."/>
            <person name="Pinto D."/>
            <person name="Vollmers J."/>
            <person name="Rivas-Marin E."/>
            <person name="Kohn T."/>
            <person name="Peeters S.H."/>
            <person name="Heuer A."/>
            <person name="Rast P."/>
            <person name="Oberbeckmann S."/>
            <person name="Bunk B."/>
            <person name="Jeske O."/>
            <person name="Meyerdierks A."/>
            <person name="Storesund J.E."/>
            <person name="Kallscheuer N."/>
            <person name="Luecker S."/>
            <person name="Lage O.M."/>
            <person name="Pohl T."/>
            <person name="Merkel B.J."/>
            <person name="Hornburger P."/>
            <person name="Mueller R.-W."/>
            <person name="Bruemmer F."/>
            <person name="Labrenz M."/>
            <person name="Spormann A.M."/>
            <person name="Op den Camp H."/>
            <person name="Overmann J."/>
            <person name="Amann R."/>
            <person name="Jetten M.S.M."/>
            <person name="Mascher T."/>
            <person name="Medema M.H."/>
            <person name="Devos D.P."/>
            <person name="Kaster A.-K."/>
            <person name="Ovreas L."/>
            <person name="Rohde M."/>
            <person name="Galperin M.Y."/>
            <person name="Jogler C."/>
        </authorList>
    </citation>
    <scope>NUCLEOTIDE SEQUENCE [LARGE SCALE GENOMIC DNA]</scope>
    <source>
        <strain evidence="3 4">K22_7</strain>
    </source>
</reference>
<dbReference type="InterPro" id="IPR024402">
    <property type="entry name" value="DUF2726"/>
</dbReference>
<feature type="region of interest" description="Disordered" evidence="1">
    <location>
        <begin position="168"/>
        <end position="201"/>
    </location>
</feature>
<organism evidence="3 4">
    <name type="scientific">Rubripirellula lacrimiformis</name>
    <dbReference type="NCBI Taxonomy" id="1930273"/>
    <lineage>
        <taxon>Bacteria</taxon>
        <taxon>Pseudomonadati</taxon>
        <taxon>Planctomycetota</taxon>
        <taxon>Planctomycetia</taxon>
        <taxon>Pirellulales</taxon>
        <taxon>Pirellulaceae</taxon>
        <taxon>Rubripirellula</taxon>
    </lineage>
</organism>
<evidence type="ECO:0000256" key="1">
    <source>
        <dbReference type="SAM" id="MobiDB-lite"/>
    </source>
</evidence>
<dbReference type="OrthoDB" id="9813328at2"/>
<dbReference type="Proteomes" id="UP000318538">
    <property type="component" value="Chromosome"/>
</dbReference>
<dbReference type="RefSeq" id="WP_145168223.1">
    <property type="nucleotide sequence ID" value="NZ_CP036525.1"/>
</dbReference>
<sequence>MPIETHFPWVLKARHFFKTGRWEVPKVAATVPAEARPRFLSSAELVLFRQLQQAVGTRAIVCPHTRLSDVIYLANATEFVQQAVRLNLKRIDFLICDATSGASICAVQTEPIMDRRRRTQHDFMRQVLATAKLPLIRLDIENPPSVEELRHLLDEIIAKHRTKASSIATVHSNEQLRPPTQQLSWQKRLSQRGSTPPGAIK</sequence>
<protein>
    <recommendedName>
        <fullName evidence="2">DUF2726 domain-containing protein</fullName>
    </recommendedName>
</protein>
<evidence type="ECO:0000313" key="3">
    <source>
        <dbReference type="EMBL" id="QDT02536.1"/>
    </source>
</evidence>
<dbReference type="AlphaFoldDB" id="A0A517N5W2"/>
<dbReference type="Pfam" id="PF10881">
    <property type="entry name" value="DUF2726"/>
    <property type="match status" value="1"/>
</dbReference>
<evidence type="ECO:0000313" key="4">
    <source>
        <dbReference type="Proteomes" id="UP000318538"/>
    </source>
</evidence>
<feature type="domain" description="DUF2726" evidence="2">
    <location>
        <begin position="40"/>
        <end position="155"/>
    </location>
</feature>
<dbReference type="EMBL" id="CP036525">
    <property type="protein sequence ID" value="QDT02536.1"/>
    <property type="molecule type" value="Genomic_DNA"/>
</dbReference>
<name>A0A517N5W2_9BACT</name>
<feature type="compositionally biased region" description="Polar residues" evidence="1">
    <location>
        <begin position="168"/>
        <end position="194"/>
    </location>
</feature>
<dbReference type="KEGG" id="rlc:K227x_09140"/>